<evidence type="ECO:0000313" key="10">
    <source>
        <dbReference type="Proteomes" id="UP000252893"/>
    </source>
</evidence>
<dbReference type="PANTHER" id="PTHR43066">
    <property type="entry name" value="RHOMBOID-RELATED PROTEIN"/>
    <property type="match status" value="1"/>
</dbReference>
<feature type="transmembrane region" description="Helical" evidence="7">
    <location>
        <begin position="220"/>
        <end position="241"/>
    </location>
</feature>
<keyword evidence="4 7" id="KW-0812">Transmembrane</keyword>
<evidence type="ECO:0000256" key="5">
    <source>
        <dbReference type="ARBA" id="ARBA00022989"/>
    </source>
</evidence>
<evidence type="ECO:0000256" key="3">
    <source>
        <dbReference type="ARBA" id="ARBA00022519"/>
    </source>
</evidence>
<feature type="transmembrane region" description="Helical" evidence="7">
    <location>
        <begin position="28"/>
        <end position="47"/>
    </location>
</feature>
<proteinExistence type="predicted"/>
<evidence type="ECO:0000256" key="7">
    <source>
        <dbReference type="SAM" id="Phobius"/>
    </source>
</evidence>
<evidence type="ECO:0000256" key="4">
    <source>
        <dbReference type="ARBA" id="ARBA00022692"/>
    </source>
</evidence>
<keyword evidence="5 7" id="KW-1133">Transmembrane helix</keyword>
<dbReference type="GO" id="GO:0004252">
    <property type="term" value="F:serine-type endopeptidase activity"/>
    <property type="evidence" value="ECO:0007669"/>
    <property type="project" value="InterPro"/>
</dbReference>
<feature type="transmembrane region" description="Helical" evidence="7">
    <location>
        <begin position="141"/>
        <end position="162"/>
    </location>
</feature>
<keyword evidence="6 7" id="KW-0472">Membrane</keyword>
<dbReference type="InterPro" id="IPR022764">
    <property type="entry name" value="Peptidase_S54_rhomboid_dom"/>
</dbReference>
<dbReference type="RefSeq" id="WP_113945017.1">
    <property type="nucleotide sequence ID" value="NZ_JBHEEG010000001.1"/>
</dbReference>
<keyword evidence="9" id="KW-0645">Protease</keyword>
<keyword evidence="10" id="KW-1185">Reference proteome</keyword>
<dbReference type="Pfam" id="PF01694">
    <property type="entry name" value="Rhomboid"/>
    <property type="match status" value="1"/>
</dbReference>
<dbReference type="AlphaFoldDB" id="A0A366DY77"/>
<dbReference type="GO" id="GO:0006508">
    <property type="term" value="P:proteolysis"/>
    <property type="evidence" value="ECO:0007669"/>
    <property type="project" value="UniProtKB-KW"/>
</dbReference>
<dbReference type="Gene3D" id="1.20.1540.10">
    <property type="entry name" value="Rhomboid-like"/>
    <property type="match status" value="1"/>
</dbReference>
<organism evidence="9 10">
    <name type="scientific">Pseudochrobactrum asaccharolyticum</name>
    <dbReference type="NCBI Taxonomy" id="354351"/>
    <lineage>
        <taxon>Bacteria</taxon>
        <taxon>Pseudomonadati</taxon>
        <taxon>Pseudomonadota</taxon>
        <taxon>Alphaproteobacteria</taxon>
        <taxon>Hyphomicrobiales</taxon>
        <taxon>Brucellaceae</taxon>
        <taxon>Pseudochrobactrum</taxon>
    </lineage>
</organism>
<feature type="transmembrane region" description="Helical" evidence="7">
    <location>
        <begin position="85"/>
        <end position="105"/>
    </location>
</feature>
<comment type="subcellular location">
    <subcellularLocation>
        <location evidence="1">Membrane</location>
        <topology evidence="1">Multi-pass membrane protein</topology>
    </subcellularLocation>
</comment>
<evidence type="ECO:0000256" key="6">
    <source>
        <dbReference type="ARBA" id="ARBA00023136"/>
    </source>
</evidence>
<dbReference type="InterPro" id="IPR035952">
    <property type="entry name" value="Rhomboid-like_sf"/>
</dbReference>
<evidence type="ECO:0000256" key="2">
    <source>
        <dbReference type="ARBA" id="ARBA00022475"/>
    </source>
</evidence>
<feature type="transmembrane region" description="Helical" evidence="7">
    <location>
        <begin position="54"/>
        <end position="73"/>
    </location>
</feature>
<feature type="transmembrane region" description="Helical" evidence="7">
    <location>
        <begin position="117"/>
        <end position="135"/>
    </location>
</feature>
<name>A0A366DY77_9HYPH</name>
<accession>A0A366DY77</accession>
<feature type="transmembrane region" description="Helical" evidence="7">
    <location>
        <begin position="194"/>
        <end position="214"/>
    </location>
</feature>
<keyword evidence="2" id="KW-1003">Cell membrane</keyword>
<evidence type="ECO:0000259" key="8">
    <source>
        <dbReference type="Pfam" id="PF01694"/>
    </source>
</evidence>
<evidence type="ECO:0000313" key="9">
    <source>
        <dbReference type="EMBL" id="RBO95046.1"/>
    </source>
</evidence>
<dbReference type="PANTHER" id="PTHR43066:SF26">
    <property type="entry name" value="RHOMBOID PROTEASE GLPG"/>
    <property type="match status" value="1"/>
</dbReference>
<dbReference type="SUPFAM" id="SSF144091">
    <property type="entry name" value="Rhomboid-like"/>
    <property type="match status" value="1"/>
</dbReference>
<keyword evidence="9" id="KW-0378">Hydrolase</keyword>
<dbReference type="OrthoDB" id="9797190at2"/>
<dbReference type="GO" id="GO:0016020">
    <property type="term" value="C:membrane"/>
    <property type="evidence" value="ECO:0007669"/>
    <property type="project" value="UniProtKB-SubCell"/>
</dbReference>
<comment type="caution">
    <text evidence="9">The sequence shown here is derived from an EMBL/GenBank/DDBJ whole genome shotgun (WGS) entry which is preliminary data.</text>
</comment>
<gene>
    <name evidence="9" type="ORF">DFR47_104411</name>
</gene>
<dbReference type="Proteomes" id="UP000252893">
    <property type="component" value="Unassembled WGS sequence"/>
</dbReference>
<keyword evidence="3" id="KW-0997">Cell inner membrane</keyword>
<sequence>MQQPVNDSRSNNHGGQGGSQPVFNMPPVVVALIGLCAAVYITQAYLLSDQQYIWFLLNFAFIPQRFSLAGGFFDPFAWLTAVTYSFMHGGFAHLAVNSVWFAAFGSPLAGRIGTRKFLFFWILTSIIAAFTHYALYPDSNIPLVGASGAISGMMGAAARFGFQRVTYYSRTGREVPAFGGPLLSVSQTLQNKTVLTFVGFWLIINVITGVYGVAPGELSGIAWEAHIGGFVAGFFGIALLLRGRS</sequence>
<protein>
    <submittedName>
        <fullName evidence="9">Membrane associated rhomboid family serine protease</fullName>
    </submittedName>
</protein>
<reference evidence="9 10" key="1">
    <citation type="submission" date="2018-06" db="EMBL/GenBank/DDBJ databases">
        <title>Genomic Encyclopedia of Type Strains, Phase IV (KMG-IV): sequencing the most valuable type-strain genomes for metagenomic binning, comparative biology and taxonomic classification.</title>
        <authorList>
            <person name="Goeker M."/>
        </authorList>
    </citation>
    <scope>NUCLEOTIDE SEQUENCE [LARGE SCALE GENOMIC DNA]</scope>
    <source>
        <strain evidence="9 10">DSM 25619</strain>
    </source>
</reference>
<evidence type="ECO:0000256" key="1">
    <source>
        <dbReference type="ARBA" id="ARBA00004141"/>
    </source>
</evidence>
<dbReference type="EMBL" id="QNRH01000004">
    <property type="protein sequence ID" value="RBO95046.1"/>
    <property type="molecule type" value="Genomic_DNA"/>
</dbReference>
<feature type="domain" description="Peptidase S54 rhomboid" evidence="8">
    <location>
        <begin position="77"/>
        <end position="241"/>
    </location>
</feature>